<dbReference type="PROSITE" id="PS50181">
    <property type="entry name" value="FBOX"/>
    <property type="match status" value="1"/>
</dbReference>
<protein>
    <submittedName>
        <fullName evidence="5">F-box/WD repeat-containing protein 12</fullName>
    </submittedName>
</protein>
<organism evidence="4 5">
    <name type="scientific">Cricetulus griseus</name>
    <name type="common">Chinese hamster</name>
    <name type="synonym">Cricetulus barabensis griseus</name>
    <dbReference type="NCBI Taxonomy" id="10029"/>
    <lineage>
        <taxon>Eukaryota</taxon>
        <taxon>Metazoa</taxon>
        <taxon>Chordata</taxon>
        <taxon>Craniata</taxon>
        <taxon>Vertebrata</taxon>
        <taxon>Euteleostomi</taxon>
        <taxon>Mammalia</taxon>
        <taxon>Eutheria</taxon>
        <taxon>Euarchontoglires</taxon>
        <taxon>Glires</taxon>
        <taxon>Rodentia</taxon>
        <taxon>Myomorpha</taxon>
        <taxon>Muroidea</taxon>
        <taxon>Cricetidae</taxon>
        <taxon>Cricetinae</taxon>
        <taxon>Cricetulus</taxon>
    </lineage>
</organism>
<dbReference type="InterPro" id="IPR036047">
    <property type="entry name" value="F-box-like_dom_sf"/>
</dbReference>
<dbReference type="PANTHER" id="PTHR46550">
    <property type="entry name" value="F-BOX ONLY PROTEIN 3"/>
    <property type="match status" value="1"/>
</dbReference>
<dbReference type="InterPro" id="IPR036322">
    <property type="entry name" value="WD40_repeat_dom_sf"/>
</dbReference>
<dbReference type="GO" id="GO:0005737">
    <property type="term" value="C:cytoplasm"/>
    <property type="evidence" value="ECO:0007669"/>
    <property type="project" value="TreeGrafter"/>
</dbReference>
<dbReference type="Proteomes" id="UP001108280">
    <property type="component" value="Chromosome 4"/>
</dbReference>
<dbReference type="Gene3D" id="1.20.1280.50">
    <property type="match status" value="1"/>
</dbReference>
<dbReference type="GeneID" id="100763018"/>
<reference evidence="4" key="1">
    <citation type="journal article" date="2018" name="Biotechnol. Bioeng.">
        <title>A reference genome of the Chinese hamster based on a hybrid assembly strategy.</title>
        <authorList>
            <person name="Rupp O."/>
            <person name="MacDonald M.L."/>
            <person name="Li S."/>
            <person name="Dhiman H."/>
            <person name="Polson S."/>
            <person name="Griep S."/>
            <person name="Heffner K."/>
            <person name="Hernandez I."/>
            <person name="Brinkrolf K."/>
            <person name="Jadhav V."/>
            <person name="Samoudi M."/>
            <person name="Hao H."/>
            <person name="Kingham B."/>
            <person name="Goesmann A."/>
            <person name="Betenbaugh M.J."/>
            <person name="Lewis N.E."/>
            <person name="Borth N."/>
            <person name="Lee K.H."/>
        </authorList>
    </citation>
    <scope>NUCLEOTIDE SEQUENCE [LARGE SCALE GENOMIC DNA]</scope>
    <source>
        <strain evidence="4">17A/GY</strain>
    </source>
</reference>
<dbReference type="KEGG" id="cge:100763018"/>
<dbReference type="InterPro" id="IPR001810">
    <property type="entry name" value="F-box_dom"/>
</dbReference>
<dbReference type="InterPro" id="IPR052121">
    <property type="entry name" value="F-box_SCF_Substrate_Recog"/>
</dbReference>
<dbReference type="RefSeq" id="XP_027270433.1">
    <property type="nucleotide sequence ID" value="XM_027414632.2"/>
</dbReference>
<keyword evidence="4" id="KW-1185">Reference proteome</keyword>
<dbReference type="OrthoDB" id="63265at2759"/>
<name>A0A9J7FX55_CRIGR</name>
<dbReference type="AlphaFoldDB" id="A0A9J7FX55"/>
<comment type="pathway">
    <text evidence="1">Protein modification; protein ubiquitination.</text>
</comment>
<feature type="domain" description="F-box" evidence="3">
    <location>
        <begin position="31"/>
        <end position="71"/>
    </location>
</feature>
<evidence type="ECO:0000259" key="3">
    <source>
        <dbReference type="PROSITE" id="PS50181"/>
    </source>
</evidence>
<proteinExistence type="predicted"/>
<keyword evidence="2" id="KW-0833">Ubl conjugation pathway</keyword>
<dbReference type="PANTHER" id="PTHR46550:SF2">
    <property type="entry name" value="EXPRESSED SEQUENCE C85627-RELATED"/>
    <property type="match status" value="1"/>
</dbReference>
<dbReference type="SUPFAM" id="SSF81383">
    <property type="entry name" value="F-box domain"/>
    <property type="match status" value="1"/>
</dbReference>
<accession>A0A9J7FX55</accession>
<evidence type="ECO:0000256" key="2">
    <source>
        <dbReference type="ARBA" id="ARBA00022786"/>
    </source>
</evidence>
<reference evidence="5" key="3">
    <citation type="submission" date="2025-08" db="UniProtKB">
        <authorList>
            <consortium name="RefSeq"/>
        </authorList>
    </citation>
    <scope>IDENTIFICATION</scope>
    <source>
        <strain evidence="5">17A/GY</strain>
        <tissue evidence="5">Liver</tissue>
    </source>
</reference>
<dbReference type="CDD" id="cd22137">
    <property type="entry name" value="F-box_FBXW12"/>
    <property type="match status" value="1"/>
</dbReference>
<sequence>MLPSLAKPLKSEQAVEKSECGLRPCKMEFLLPSVPMVKIFSFLDAFSLLQAAQVNKSWNEVANTDYLWRKLCQKRWFFPDMPRKCWHKQTWKQYFLRQTRQEHTISRAKPEDFIYKEMPGDFGVQGYVSYLSKGGLTMDREGKSVVCVVTSRTKLTAWDIGEGAMTWLSPEQPIDILKLASLPEMHLVITVDKDATVKVWNCRDRDALATNRMLSPCRSLKAVITRHGPVVLAGGTSGDLHTYRVPDLLLISTVHALEAPINQLYCSPHLKWVFLNKKEPRVLPKVFFMDSLLRPAEYPTPVFCVISFTLCVKGFWTPRREDRITLMYQRGAHRTAGFVTFDIELEKTEDKINVEARVVASFKLSCHTQSPEWMGVSDKSVIVCSSGPSLLVYTMTGLQLQRFQDYPEEIMQLLVNPIYVIVTFTDGCLEVYKWEERSYYLTKCYRLQNESHLGQQSMIPKTLCDDVSIIRVVARRAQCFLLAYVMKLCS</sequence>
<dbReference type="SMART" id="SM00256">
    <property type="entry name" value="FBOX"/>
    <property type="match status" value="1"/>
</dbReference>
<evidence type="ECO:0000313" key="5">
    <source>
        <dbReference type="RefSeq" id="XP_027270433.1"/>
    </source>
</evidence>
<dbReference type="Gene3D" id="2.130.10.10">
    <property type="entry name" value="YVTN repeat-like/Quinoprotein amine dehydrogenase"/>
    <property type="match status" value="1"/>
</dbReference>
<dbReference type="RefSeq" id="XP_003504292.2">
    <property type="nucleotide sequence ID" value="XM_003504244.5"/>
</dbReference>
<reference evidence="4" key="2">
    <citation type="journal article" date="2020" name="Biotechnol. Bioeng.">
        <title>Chromosome-scale scaffolds for the Chinese hamster reference genome assembly to facilitate the study of the CHO epigenome.</title>
        <authorList>
            <person name="Hilliard W."/>
            <person name="MacDonald M."/>
            <person name="Lee K.H."/>
        </authorList>
    </citation>
    <scope>NUCLEOTIDE SEQUENCE [LARGE SCALE GENOMIC DNA]</scope>
    <source>
        <strain evidence="4">17A/GY</strain>
    </source>
</reference>
<dbReference type="SUPFAM" id="SSF50978">
    <property type="entry name" value="WD40 repeat-like"/>
    <property type="match status" value="1"/>
</dbReference>
<dbReference type="CTD" id="285231"/>
<dbReference type="Pfam" id="PF12937">
    <property type="entry name" value="F-box-like"/>
    <property type="match status" value="1"/>
</dbReference>
<evidence type="ECO:0000313" key="4">
    <source>
        <dbReference type="Proteomes" id="UP001108280"/>
    </source>
</evidence>
<dbReference type="InterPro" id="IPR015943">
    <property type="entry name" value="WD40/YVTN_repeat-like_dom_sf"/>
</dbReference>
<gene>
    <name evidence="5" type="primary">Fbxw12</name>
</gene>
<evidence type="ECO:0000256" key="1">
    <source>
        <dbReference type="ARBA" id="ARBA00004906"/>
    </source>
</evidence>